<dbReference type="EMBL" id="FORR01000065">
    <property type="protein sequence ID" value="SFJ96297.1"/>
    <property type="molecule type" value="Genomic_DNA"/>
</dbReference>
<evidence type="ECO:0000313" key="5">
    <source>
        <dbReference type="EMBL" id="SFJ96297.1"/>
    </source>
</evidence>
<protein>
    <submittedName>
        <fullName evidence="5">Limonene hydroxylase</fullName>
    </submittedName>
</protein>
<dbReference type="SUPFAM" id="SSF53822">
    <property type="entry name" value="Periplasmic binding protein-like I"/>
    <property type="match status" value="1"/>
</dbReference>
<dbReference type="Gene3D" id="3.40.50.2300">
    <property type="match status" value="2"/>
</dbReference>
<dbReference type="AlphaFoldDB" id="A0A1I3VPW3"/>
<dbReference type="InterPro" id="IPR000014">
    <property type="entry name" value="PAS"/>
</dbReference>
<dbReference type="InterPro" id="IPR025662">
    <property type="entry name" value="Sigma_54_int_dom_ATP-bd_1"/>
</dbReference>
<dbReference type="PROSITE" id="PS00675">
    <property type="entry name" value="SIGMA54_INTERACT_1"/>
    <property type="match status" value="1"/>
</dbReference>
<keyword evidence="1" id="KW-0547">Nucleotide-binding</keyword>
<proteinExistence type="predicted"/>
<organism evidence="5 6">
    <name type="scientific">Thermoflavimicrobium dichotomicum</name>
    <dbReference type="NCBI Taxonomy" id="46223"/>
    <lineage>
        <taxon>Bacteria</taxon>
        <taxon>Bacillati</taxon>
        <taxon>Bacillota</taxon>
        <taxon>Bacilli</taxon>
        <taxon>Bacillales</taxon>
        <taxon>Thermoactinomycetaceae</taxon>
        <taxon>Thermoflavimicrobium</taxon>
    </lineage>
</organism>
<dbReference type="Pfam" id="PF00158">
    <property type="entry name" value="Sigma54_activat"/>
    <property type="match status" value="1"/>
</dbReference>
<evidence type="ECO:0000313" key="6">
    <source>
        <dbReference type="Proteomes" id="UP000199545"/>
    </source>
</evidence>
<sequence>MIEKAKPDFIFSTIVGSSIVPFYRQYREFGFDSTEIPIVSSVTTELDIQAMGWEYGVGHYSLFPYFASIESEENHRFISLYRRKYGRNEAISANMEFTYTAIFLLAKALRECKEKSELKQLLLKQTFEAPQGTVYFDPTNQHLWQWPRIGRVEKNNQFKIIWSSDEPIRPDPWHSSFFESGDDRNILQKQVIDRIANQLSDGVVVLSAQGDVIYMNAVAQELIGHKGYPWFRLKETIFSSRELPKKERPLPGESDLFYLAHSIYRDSVHIGSIIFLKQKKHSHSIKTKPVYLPQFSKTIIGKDPRLLEQLEIAKIAAQTDGNVLLLGESGTGKDVFAKVIHENSPRKDQPFIIVNCATLSKELIASELFGYEEGAFTGAKKGGKIGAFEAANGGTLFLDEIGEMPLELQATLLRALEDKAITRVGGTKMIPVNTRVIAATNRNLKHEITYNGNFRSDLYYRLNV</sequence>
<dbReference type="STRING" id="46223.SAMN05421852_1651"/>
<feature type="domain" description="Sigma-54 factor interaction" evidence="3">
    <location>
        <begin position="299"/>
        <end position="464"/>
    </location>
</feature>
<dbReference type="Gene3D" id="3.40.50.300">
    <property type="entry name" value="P-loop containing nucleotide triphosphate hydrolases"/>
    <property type="match status" value="1"/>
</dbReference>
<dbReference type="PANTHER" id="PTHR32071:SF121">
    <property type="entry name" value="SIGMA L-DEPENDENT TRANSCRIPTIONAL REGULATOR YQIR-RELATED"/>
    <property type="match status" value="1"/>
</dbReference>
<dbReference type="PROSITE" id="PS50045">
    <property type="entry name" value="SIGMA54_INTERACT_4"/>
    <property type="match status" value="1"/>
</dbReference>
<dbReference type="CDD" id="cd00009">
    <property type="entry name" value="AAA"/>
    <property type="match status" value="1"/>
</dbReference>
<dbReference type="InterPro" id="IPR002078">
    <property type="entry name" value="Sigma_54_int"/>
</dbReference>
<dbReference type="Proteomes" id="UP000199545">
    <property type="component" value="Unassembled WGS sequence"/>
</dbReference>
<keyword evidence="6" id="KW-1185">Reference proteome</keyword>
<evidence type="ECO:0000256" key="1">
    <source>
        <dbReference type="ARBA" id="ARBA00022741"/>
    </source>
</evidence>
<reference evidence="5 6" key="1">
    <citation type="submission" date="2016-10" db="EMBL/GenBank/DDBJ databases">
        <authorList>
            <person name="de Groot N.N."/>
        </authorList>
    </citation>
    <scope>NUCLEOTIDE SEQUENCE [LARGE SCALE GENOMIC DNA]</scope>
    <source>
        <strain evidence="5 6">DSM 44778</strain>
    </source>
</reference>
<dbReference type="Pfam" id="PF13433">
    <property type="entry name" value="Peripla_BP_5"/>
    <property type="match status" value="1"/>
</dbReference>
<feature type="non-terminal residue" evidence="5">
    <location>
        <position position="464"/>
    </location>
</feature>
<dbReference type="PROSITE" id="PS00676">
    <property type="entry name" value="SIGMA54_INTERACT_2"/>
    <property type="match status" value="1"/>
</dbReference>
<dbReference type="InterPro" id="IPR003593">
    <property type="entry name" value="AAA+_ATPase"/>
</dbReference>
<dbReference type="OrthoDB" id="9783240at2"/>
<evidence type="ECO:0000259" key="3">
    <source>
        <dbReference type="PROSITE" id="PS50045"/>
    </source>
</evidence>
<dbReference type="PANTHER" id="PTHR32071">
    <property type="entry name" value="TRANSCRIPTIONAL REGULATORY PROTEIN"/>
    <property type="match status" value="1"/>
</dbReference>
<dbReference type="GO" id="GO:0006355">
    <property type="term" value="P:regulation of DNA-templated transcription"/>
    <property type="evidence" value="ECO:0007669"/>
    <property type="project" value="InterPro"/>
</dbReference>
<dbReference type="SUPFAM" id="SSF52540">
    <property type="entry name" value="P-loop containing nucleoside triphosphate hydrolases"/>
    <property type="match status" value="1"/>
</dbReference>
<dbReference type="InterPro" id="IPR025943">
    <property type="entry name" value="Sigma_54_int_dom_ATP-bd_2"/>
</dbReference>
<gene>
    <name evidence="5" type="ORF">SAMN05421852_1651</name>
</gene>
<dbReference type="InterPro" id="IPR028082">
    <property type="entry name" value="Peripla_BP_I"/>
</dbReference>
<dbReference type="FunFam" id="3.40.50.300:FF:000006">
    <property type="entry name" value="DNA-binding transcriptional regulator NtrC"/>
    <property type="match status" value="1"/>
</dbReference>
<feature type="domain" description="PAS" evidence="4">
    <location>
        <begin position="188"/>
        <end position="224"/>
    </location>
</feature>
<dbReference type="SMART" id="SM00382">
    <property type="entry name" value="AAA"/>
    <property type="match status" value="1"/>
</dbReference>
<dbReference type="InterPro" id="IPR027417">
    <property type="entry name" value="P-loop_NTPase"/>
</dbReference>
<dbReference type="PROSITE" id="PS50112">
    <property type="entry name" value="PAS"/>
    <property type="match status" value="1"/>
</dbReference>
<evidence type="ECO:0000256" key="2">
    <source>
        <dbReference type="ARBA" id="ARBA00022840"/>
    </source>
</evidence>
<keyword evidence="2" id="KW-0067">ATP-binding</keyword>
<accession>A0A1I3VPW3</accession>
<dbReference type="RefSeq" id="WP_139203378.1">
    <property type="nucleotide sequence ID" value="NZ_FORR01000065.1"/>
</dbReference>
<evidence type="ECO:0000259" key="4">
    <source>
        <dbReference type="PROSITE" id="PS50112"/>
    </source>
</evidence>
<dbReference type="GO" id="GO:0005524">
    <property type="term" value="F:ATP binding"/>
    <property type="evidence" value="ECO:0007669"/>
    <property type="project" value="UniProtKB-KW"/>
</dbReference>
<name>A0A1I3VPW3_9BACL</name>